<dbReference type="Pfam" id="PF13056">
    <property type="entry name" value="DUF3918"/>
    <property type="match status" value="1"/>
</dbReference>
<dbReference type="OrthoDB" id="2919648at2"/>
<accession>A0A0A5G765</accession>
<dbReference type="EMBL" id="AVPG01000001">
    <property type="protein sequence ID" value="KGX88971.1"/>
    <property type="molecule type" value="Genomic_DNA"/>
</dbReference>
<protein>
    <recommendedName>
        <fullName evidence="3">DUF3918 domain-containing protein</fullName>
    </recommendedName>
</protein>
<dbReference type="AlphaFoldDB" id="A0A0A5G765"/>
<evidence type="ECO:0000313" key="2">
    <source>
        <dbReference type="Proteomes" id="UP000030401"/>
    </source>
</evidence>
<keyword evidence="2" id="KW-1185">Reference proteome</keyword>
<gene>
    <name evidence="1" type="ORF">N784_01140</name>
</gene>
<name>A0A0A5G765_9BACI</name>
<organism evidence="1 2">
    <name type="scientific">Pontibacillus litoralis JSM 072002</name>
    <dbReference type="NCBI Taxonomy" id="1385512"/>
    <lineage>
        <taxon>Bacteria</taxon>
        <taxon>Bacillati</taxon>
        <taxon>Bacillota</taxon>
        <taxon>Bacilli</taxon>
        <taxon>Bacillales</taxon>
        <taxon>Bacillaceae</taxon>
        <taxon>Pontibacillus</taxon>
    </lineage>
</organism>
<sequence length="44" mass="4990">MNRTLTSLVALGIGAAIYSTARDNDAFSQKSMRRMRKKVQKAFR</sequence>
<reference evidence="1 2" key="1">
    <citation type="submission" date="2013-08" db="EMBL/GenBank/DDBJ databases">
        <authorList>
            <person name="Huang J."/>
            <person name="Wang G."/>
        </authorList>
    </citation>
    <scope>NUCLEOTIDE SEQUENCE [LARGE SCALE GENOMIC DNA]</scope>
    <source>
        <strain evidence="1 2">JSM 072002</strain>
    </source>
</reference>
<comment type="caution">
    <text evidence="1">The sequence shown here is derived from an EMBL/GenBank/DDBJ whole genome shotgun (WGS) entry which is preliminary data.</text>
</comment>
<evidence type="ECO:0008006" key="3">
    <source>
        <dbReference type="Google" id="ProtNLM"/>
    </source>
</evidence>
<dbReference type="Proteomes" id="UP000030401">
    <property type="component" value="Unassembled WGS sequence"/>
</dbReference>
<dbReference type="RefSeq" id="WP_084600080.1">
    <property type="nucleotide sequence ID" value="NZ_AVPG01000001.1"/>
</dbReference>
<dbReference type="STRING" id="1385512.N784_01140"/>
<dbReference type="InterPro" id="IPR025029">
    <property type="entry name" value="DUF3918"/>
</dbReference>
<proteinExistence type="predicted"/>
<evidence type="ECO:0000313" key="1">
    <source>
        <dbReference type="EMBL" id="KGX88971.1"/>
    </source>
</evidence>